<gene>
    <name evidence="1" type="ORF">GIL414_LOCUS38956</name>
</gene>
<feature type="non-terminal residue" evidence="1">
    <location>
        <position position="23"/>
    </location>
</feature>
<dbReference type="EMBL" id="CAJOBJ010104259">
    <property type="protein sequence ID" value="CAF4601690.1"/>
    <property type="molecule type" value="Genomic_DNA"/>
</dbReference>
<comment type="caution">
    <text evidence="1">The sequence shown here is derived from an EMBL/GenBank/DDBJ whole genome shotgun (WGS) entry which is preliminary data.</text>
</comment>
<evidence type="ECO:0000313" key="1">
    <source>
        <dbReference type="EMBL" id="CAF4601690.1"/>
    </source>
</evidence>
<accession>A0A8S2Z4B6</accession>
<dbReference type="AlphaFoldDB" id="A0A8S2Z4B6"/>
<protein>
    <submittedName>
        <fullName evidence="1">Uncharacterized protein</fullName>
    </submittedName>
</protein>
<sequence>MASSIFTTFLCRQQRFLALTRSP</sequence>
<dbReference type="Proteomes" id="UP000681720">
    <property type="component" value="Unassembled WGS sequence"/>
</dbReference>
<organism evidence="1 2">
    <name type="scientific">Rotaria magnacalcarata</name>
    <dbReference type="NCBI Taxonomy" id="392030"/>
    <lineage>
        <taxon>Eukaryota</taxon>
        <taxon>Metazoa</taxon>
        <taxon>Spiralia</taxon>
        <taxon>Gnathifera</taxon>
        <taxon>Rotifera</taxon>
        <taxon>Eurotatoria</taxon>
        <taxon>Bdelloidea</taxon>
        <taxon>Philodinida</taxon>
        <taxon>Philodinidae</taxon>
        <taxon>Rotaria</taxon>
    </lineage>
</organism>
<reference evidence="1" key="1">
    <citation type="submission" date="2021-02" db="EMBL/GenBank/DDBJ databases">
        <authorList>
            <person name="Nowell W R."/>
        </authorList>
    </citation>
    <scope>NUCLEOTIDE SEQUENCE</scope>
</reference>
<evidence type="ECO:0000313" key="2">
    <source>
        <dbReference type="Proteomes" id="UP000681720"/>
    </source>
</evidence>
<proteinExistence type="predicted"/>
<name>A0A8S2Z4B6_9BILA</name>